<evidence type="ECO:0000259" key="1">
    <source>
        <dbReference type="Pfam" id="PF07530"/>
    </source>
</evidence>
<evidence type="ECO:0000313" key="3">
    <source>
        <dbReference type="Proteomes" id="UP001054945"/>
    </source>
</evidence>
<evidence type="ECO:0000313" key="2">
    <source>
        <dbReference type="EMBL" id="GIY98939.1"/>
    </source>
</evidence>
<accession>A0AAV4XY63</accession>
<reference evidence="2 3" key="1">
    <citation type="submission" date="2021-06" db="EMBL/GenBank/DDBJ databases">
        <title>Caerostris extrusa draft genome.</title>
        <authorList>
            <person name="Kono N."/>
            <person name="Arakawa K."/>
        </authorList>
    </citation>
    <scope>NUCLEOTIDE SEQUENCE [LARGE SCALE GENOMIC DNA]</scope>
</reference>
<proteinExistence type="predicted"/>
<name>A0AAV4XY63_CAEEX</name>
<dbReference type="AlphaFoldDB" id="A0AAV4XY63"/>
<protein>
    <submittedName>
        <fullName evidence="2">Nucleic-acid-binding protein from transposon X-element</fullName>
    </submittedName>
</protein>
<dbReference type="Proteomes" id="UP001054945">
    <property type="component" value="Unassembled WGS sequence"/>
</dbReference>
<dbReference type="InterPro" id="IPR006579">
    <property type="entry name" value="Pre_C2HC_dom"/>
</dbReference>
<organism evidence="2 3">
    <name type="scientific">Caerostris extrusa</name>
    <name type="common">Bark spider</name>
    <name type="synonym">Caerostris bankana</name>
    <dbReference type="NCBI Taxonomy" id="172846"/>
    <lineage>
        <taxon>Eukaryota</taxon>
        <taxon>Metazoa</taxon>
        <taxon>Ecdysozoa</taxon>
        <taxon>Arthropoda</taxon>
        <taxon>Chelicerata</taxon>
        <taxon>Arachnida</taxon>
        <taxon>Araneae</taxon>
        <taxon>Araneomorphae</taxon>
        <taxon>Entelegynae</taxon>
        <taxon>Araneoidea</taxon>
        <taxon>Araneidae</taxon>
        <taxon>Caerostris</taxon>
    </lineage>
</organism>
<gene>
    <name evidence="2" type="primary">ORF1_90</name>
    <name evidence="2" type="ORF">CEXT_117931</name>
</gene>
<dbReference type="EMBL" id="BPLR01000991">
    <property type="protein sequence ID" value="GIY98939.1"/>
    <property type="molecule type" value="Genomic_DNA"/>
</dbReference>
<feature type="domain" description="Pre-C2HC" evidence="1">
    <location>
        <begin position="23"/>
        <end position="67"/>
    </location>
</feature>
<dbReference type="Pfam" id="PF07530">
    <property type="entry name" value="PRE_C2HC"/>
    <property type="match status" value="1"/>
</dbReference>
<sequence length="200" mass="22531">MPKLLRPVKIVIRGLPIDTNPDLIKSELSDMHFHVANIYQLKKRDQDRTPMPLFQVQLNPTDNLDTIWDCAKEHLTSECPTQRTDAPLCANCNGKHPASYRGCPNFPKLNQNQTKPATTPTSNTFQPKYTHSNLSFANAVSNNTQNINTNTNSTLNSLQELAQDNELILILQTLHKIAPQIKQATSMQQKMLIVLTAFNI</sequence>
<comment type="caution">
    <text evidence="2">The sequence shown here is derived from an EMBL/GenBank/DDBJ whole genome shotgun (WGS) entry which is preliminary data.</text>
</comment>
<keyword evidence="3" id="KW-1185">Reference proteome</keyword>